<sequence length="284" mass="30855">MGEPADVGRLRRNGNDDMRVGRDARHHAITEMVMSAGSVRIEVLAESFGVSLMTVHRDLDALAAQGLLRKTRGMATALASTLSESSTEYRNRLNASDKAAVAAVAMTMVEPGQSVILDDSTTGLHLAAQLSERQPLTVITNFQPVMDAVVTHPELTLLALGGQYYPWCRSYMGSVTLDALRNIRADIFFMSTSAVTDGICFHQHHDTVLVKRAMFESARTRVAYVDHSKFERRALHALGPLSDFDVVIVDSKTADEHVQSLQRDGAKIIVAPDLSVGVPVAAEA</sequence>
<evidence type="ECO:0000256" key="1">
    <source>
        <dbReference type="ARBA" id="ARBA00023015"/>
    </source>
</evidence>
<dbReference type="Pfam" id="PF00455">
    <property type="entry name" value="DeoRC"/>
    <property type="match status" value="1"/>
</dbReference>
<keyword evidence="6" id="KW-1185">Reference proteome</keyword>
<dbReference type="SUPFAM" id="SSF100950">
    <property type="entry name" value="NagB/RpiA/CoA transferase-like"/>
    <property type="match status" value="1"/>
</dbReference>
<keyword evidence="2 5" id="KW-0238">DNA-binding</keyword>
<name>A0A1N5TS40_9ACTN</name>
<dbReference type="InterPro" id="IPR001034">
    <property type="entry name" value="DeoR_HTH"/>
</dbReference>
<dbReference type="PRINTS" id="PR00037">
    <property type="entry name" value="HTHLACR"/>
</dbReference>
<dbReference type="RefSeq" id="WP_074308178.1">
    <property type="nucleotide sequence ID" value="NZ_FSQT01000001.1"/>
</dbReference>
<dbReference type="Pfam" id="PF08220">
    <property type="entry name" value="HTH_DeoR"/>
    <property type="match status" value="1"/>
</dbReference>
<dbReference type="InterPro" id="IPR037171">
    <property type="entry name" value="NagB/RpiA_transferase-like"/>
</dbReference>
<dbReference type="PROSITE" id="PS51000">
    <property type="entry name" value="HTH_DEOR_2"/>
    <property type="match status" value="1"/>
</dbReference>
<dbReference type="GO" id="GO:0003677">
    <property type="term" value="F:DNA binding"/>
    <property type="evidence" value="ECO:0007669"/>
    <property type="project" value="UniProtKB-KW"/>
</dbReference>
<feature type="domain" description="HTH deoR-type" evidence="4">
    <location>
        <begin position="22"/>
        <end position="77"/>
    </location>
</feature>
<evidence type="ECO:0000256" key="2">
    <source>
        <dbReference type="ARBA" id="ARBA00023125"/>
    </source>
</evidence>
<keyword evidence="1" id="KW-0805">Transcription regulation</keyword>
<dbReference type="PROSITE" id="PS00894">
    <property type="entry name" value="HTH_DEOR_1"/>
    <property type="match status" value="1"/>
</dbReference>
<evidence type="ECO:0000313" key="6">
    <source>
        <dbReference type="Proteomes" id="UP000185124"/>
    </source>
</evidence>
<dbReference type="InterPro" id="IPR036388">
    <property type="entry name" value="WH-like_DNA-bd_sf"/>
</dbReference>
<protein>
    <submittedName>
        <fullName evidence="5">DNA-binding transcriptional regulator of sugar metabolism, DeoR/GlpR family</fullName>
    </submittedName>
</protein>
<dbReference type="STRING" id="709881.SAMN04489832_0350"/>
<dbReference type="SUPFAM" id="SSF46785">
    <property type="entry name" value="Winged helix' DNA-binding domain"/>
    <property type="match status" value="1"/>
</dbReference>
<dbReference type="AlphaFoldDB" id="A0A1N5TS40"/>
<reference evidence="6" key="1">
    <citation type="submission" date="2016-12" db="EMBL/GenBank/DDBJ databases">
        <authorList>
            <person name="Varghese N."/>
            <person name="Submissions S."/>
        </authorList>
    </citation>
    <scope>NUCLEOTIDE SEQUENCE [LARGE SCALE GENOMIC DNA]</scope>
    <source>
        <strain evidence="6">DSM 45599</strain>
    </source>
</reference>
<dbReference type="SMART" id="SM01134">
    <property type="entry name" value="DeoRC"/>
    <property type="match status" value="1"/>
</dbReference>
<organism evidence="5 6">
    <name type="scientific">Micromonospora cremea</name>
    <dbReference type="NCBI Taxonomy" id="709881"/>
    <lineage>
        <taxon>Bacteria</taxon>
        <taxon>Bacillati</taxon>
        <taxon>Actinomycetota</taxon>
        <taxon>Actinomycetes</taxon>
        <taxon>Micromonosporales</taxon>
        <taxon>Micromonosporaceae</taxon>
        <taxon>Micromonospora</taxon>
    </lineage>
</organism>
<proteinExistence type="predicted"/>
<dbReference type="SMART" id="SM00420">
    <property type="entry name" value="HTH_DEOR"/>
    <property type="match status" value="1"/>
</dbReference>
<evidence type="ECO:0000256" key="3">
    <source>
        <dbReference type="ARBA" id="ARBA00023163"/>
    </source>
</evidence>
<dbReference type="InterPro" id="IPR036390">
    <property type="entry name" value="WH_DNA-bd_sf"/>
</dbReference>
<dbReference type="Gene3D" id="1.10.10.10">
    <property type="entry name" value="Winged helix-like DNA-binding domain superfamily/Winged helix DNA-binding domain"/>
    <property type="match status" value="1"/>
</dbReference>
<dbReference type="InterPro" id="IPR018356">
    <property type="entry name" value="Tscrpt_reg_HTH_DeoR_CS"/>
</dbReference>
<accession>A0A1N5TS40</accession>
<dbReference type="InterPro" id="IPR014036">
    <property type="entry name" value="DeoR-like_C"/>
</dbReference>
<dbReference type="GO" id="GO:0003700">
    <property type="term" value="F:DNA-binding transcription factor activity"/>
    <property type="evidence" value="ECO:0007669"/>
    <property type="project" value="InterPro"/>
</dbReference>
<evidence type="ECO:0000313" key="5">
    <source>
        <dbReference type="EMBL" id="SIM51332.1"/>
    </source>
</evidence>
<dbReference type="EMBL" id="FSQT01000001">
    <property type="protein sequence ID" value="SIM51332.1"/>
    <property type="molecule type" value="Genomic_DNA"/>
</dbReference>
<dbReference type="Proteomes" id="UP000185124">
    <property type="component" value="Unassembled WGS sequence"/>
</dbReference>
<gene>
    <name evidence="5" type="ORF">SAMN04489832_0350</name>
</gene>
<evidence type="ECO:0000259" key="4">
    <source>
        <dbReference type="PROSITE" id="PS51000"/>
    </source>
</evidence>
<dbReference type="PANTHER" id="PTHR30363:SF55">
    <property type="entry name" value="HTH-TYPE TRANSCRIPTIONAL REGULATOR ULAR"/>
    <property type="match status" value="1"/>
</dbReference>
<keyword evidence="3" id="KW-0804">Transcription</keyword>
<dbReference type="InterPro" id="IPR050313">
    <property type="entry name" value="Carb_Metab_HTH_regulators"/>
</dbReference>
<dbReference type="PANTHER" id="PTHR30363">
    <property type="entry name" value="HTH-TYPE TRANSCRIPTIONAL REGULATOR SRLR-RELATED"/>
    <property type="match status" value="1"/>
</dbReference>